<dbReference type="Proteomes" id="UP001187531">
    <property type="component" value="Unassembled WGS sequence"/>
</dbReference>
<sequence length="162" mass="18169">MSSHKVIVIGESSVGKNEILWKIKADKTNGPVDYTPKTYDVDGTPVCLHIYDTVVDERTFKISPSYFQGVRAAVVMYDITDKKTFDNLTCWFKSIKQSAPQDMILMIAGTKSHMMGQRQVFKDKAENFAEENGAISAEVSATKKGDTDRIFRELAVNLLHTL</sequence>
<evidence type="ECO:0000313" key="3">
    <source>
        <dbReference type="EMBL" id="KAK2725071.1"/>
    </source>
</evidence>
<evidence type="ECO:0000313" key="4">
    <source>
        <dbReference type="Proteomes" id="UP001187531"/>
    </source>
</evidence>
<dbReference type="InterPro" id="IPR027417">
    <property type="entry name" value="P-loop_NTPase"/>
</dbReference>
<dbReference type="Pfam" id="PF00071">
    <property type="entry name" value="Ras"/>
    <property type="match status" value="1"/>
</dbReference>
<gene>
    <name evidence="3" type="ORF">QYM36_001504</name>
</gene>
<accession>A0AA88IJV4</accession>
<keyword evidence="4" id="KW-1185">Reference proteome</keyword>
<dbReference type="GO" id="GO:0003924">
    <property type="term" value="F:GTPase activity"/>
    <property type="evidence" value="ECO:0007669"/>
    <property type="project" value="InterPro"/>
</dbReference>
<dbReference type="PRINTS" id="PR00449">
    <property type="entry name" value="RASTRNSFRMNG"/>
</dbReference>
<dbReference type="CDD" id="cd00154">
    <property type="entry name" value="Rab"/>
    <property type="match status" value="1"/>
</dbReference>
<name>A0AA88IJV4_ARTSF</name>
<dbReference type="GO" id="GO:0005525">
    <property type="term" value="F:GTP binding"/>
    <property type="evidence" value="ECO:0007669"/>
    <property type="project" value="InterPro"/>
</dbReference>
<dbReference type="PANTHER" id="PTHR47978">
    <property type="match status" value="1"/>
</dbReference>
<keyword evidence="2" id="KW-0547">Nucleotide-binding</keyword>
<comment type="similarity">
    <text evidence="1">Belongs to the small GTPase superfamily. Rab family.</text>
</comment>
<dbReference type="PROSITE" id="PS51419">
    <property type="entry name" value="RAB"/>
    <property type="match status" value="1"/>
</dbReference>
<organism evidence="3 4">
    <name type="scientific">Artemia franciscana</name>
    <name type="common">Brine shrimp</name>
    <name type="synonym">Artemia sanfranciscana</name>
    <dbReference type="NCBI Taxonomy" id="6661"/>
    <lineage>
        <taxon>Eukaryota</taxon>
        <taxon>Metazoa</taxon>
        <taxon>Ecdysozoa</taxon>
        <taxon>Arthropoda</taxon>
        <taxon>Crustacea</taxon>
        <taxon>Branchiopoda</taxon>
        <taxon>Anostraca</taxon>
        <taxon>Artemiidae</taxon>
        <taxon>Artemia</taxon>
    </lineage>
</organism>
<comment type="caution">
    <text evidence="3">The sequence shown here is derived from an EMBL/GenBank/DDBJ whole genome shotgun (WGS) entry which is preliminary data.</text>
</comment>
<dbReference type="FunFam" id="3.40.50.300:FF:001447">
    <property type="entry name" value="Ras-related protein Rab-1B"/>
    <property type="match status" value="1"/>
</dbReference>
<dbReference type="Gene3D" id="3.40.50.300">
    <property type="entry name" value="P-loop containing nucleotide triphosphate hydrolases"/>
    <property type="match status" value="1"/>
</dbReference>
<dbReference type="AlphaFoldDB" id="A0AA88IJV4"/>
<protein>
    <submittedName>
        <fullName evidence="3">Uncharacterized protein</fullName>
    </submittedName>
</protein>
<dbReference type="SMART" id="SM00173">
    <property type="entry name" value="RAS"/>
    <property type="match status" value="1"/>
</dbReference>
<proteinExistence type="inferred from homology"/>
<dbReference type="InterPro" id="IPR001806">
    <property type="entry name" value="Small_GTPase"/>
</dbReference>
<dbReference type="EMBL" id="JAVRJZ010000003">
    <property type="protein sequence ID" value="KAK2725071.1"/>
    <property type="molecule type" value="Genomic_DNA"/>
</dbReference>
<dbReference type="SUPFAM" id="SSF52540">
    <property type="entry name" value="P-loop containing nucleoside triphosphate hydrolases"/>
    <property type="match status" value="1"/>
</dbReference>
<reference evidence="3" key="1">
    <citation type="submission" date="2023-07" db="EMBL/GenBank/DDBJ databases">
        <title>Chromosome-level genome assembly of Artemia franciscana.</title>
        <authorList>
            <person name="Jo E."/>
        </authorList>
    </citation>
    <scope>NUCLEOTIDE SEQUENCE</scope>
    <source>
        <tissue evidence="3">Whole body</tissue>
    </source>
</reference>
<evidence type="ECO:0000256" key="1">
    <source>
        <dbReference type="ARBA" id="ARBA00006270"/>
    </source>
</evidence>
<dbReference type="SMART" id="SM00175">
    <property type="entry name" value="RAB"/>
    <property type="match status" value="1"/>
</dbReference>
<evidence type="ECO:0000256" key="2">
    <source>
        <dbReference type="ARBA" id="ARBA00022741"/>
    </source>
</evidence>